<feature type="domain" description="Alcohol dehydrogenase-like C-terminal" evidence="6">
    <location>
        <begin position="200"/>
        <end position="326"/>
    </location>
</feature>
<dbReference type="InterPro" id="IPR036291">
    <property type="entry name" value="NAD(P)-bd_dom_sf"/>
</dbReference>
<dbReference type="InterPro" id="IPR013149">
    <property type="entry name" value="ADH-like_C"/>
</dbReference>
<dbReference type="Proteomes" id="UP000034112">
    <property type="component" value="Unassembled WGS sequence"/>
</dbReference>
<reference evidence="9" key="1">
    <citation type="journal article" date="2015" name="Genome Announc.">
        <title>Draft whole-genome sequence of the biocontrol agent Trichoderma harzianum T6776.</title>
        <authorList>
            <person name="Baroncelli R."/>
            <person name="Piaggeschi G."/>
            <person name="Fiorini L."/>
            <person name="Bertolini E."/>
            <person name="Zapparata A."/>
            <person name="Pe M.E."/>
            <person name="Sarrocco S."/>
            <person name="Vannacci G."/>
        </authorList>
    </citation>
    <scope>NUCLEOTIDE SEQUENCE [LARGE SCALE GENOMIC DNA]</scope>
    <source>
        <strain evidence="9">T6776</strain>
    </source>
</reference>
<comment type="caution">
    <text evidence="8">The sequence shown here is derived from an EMBL/GenBank/DDBJ whole genome shotgun (WGS) entry which is preliminary data.</text>
</comment>
<dbReference type="SUPFAM" id="SSF50129">
    <property type="entry name" value="GroES-like"/>
    <property type="match status" value="1"/>
</dbReference>
<evidence type="ECO:0000256" key="4">
    <source>
        <dbReference type="ARBA" id="ARBA00022833"/>
    </source>
</evidence>
<dbReference type="Gene3D" id="3.40.50.720">
    <property type="entry name" value="NAD(P)-binding Rossmann-like Domain"/>
    <property type="match status" value="1"/>
</dbReference>
<sequence length="369" mass="39005">MADLPTSMRALVVKGPGDGAVETIPVPQPGPGSIVVRVIDVLLYKTTPAFFDGANAAAGMTLPYPVVFGGAAVGRVAATGPDTTAFSVGQLVLIEPNLRARDDPNKAVVWGGFDGFDPKTKQFVKNNWRDGSWAEYVRAPLENTWALNEDKLIGKLGLQTRDLLHLGYLSVLYAGLRRIDVKAGETVLICPATGIFSNGAIAIARALGLNVIAGGRHTETLDALKARFPGIQTIQLKGEQEDASAIQALGPIDAFVDVGPAAATGTSYFASCILSVRKGGRVCLMGGRADTTLPAPYLFMMFNNITLRGSLMYEDEDVKGLIKLAESGILRLNAESGLGVLGSYLLEDYAKALETAKNCAEGKIVVINP</sequence>
<dbReference type="Pfam" id="PF00107">
    <property type="entry name" value="ADH_zinc_N"/>
    <property type="match status" value="1"/>
</dbReference>
<protein>
    <submittedName>
        <fullName evidence="8">Alcohol dehydrogenase</fullName>
    </submittedName>
</protein>
<comment type="similarity">
    <text evidence="2">Belongs to the zinc-containing alcohol dehydrogenase family.</text>
</comment>
<evidence type="ECO:0000313" key="8">
    <source>
        <dbReference type="EMBL" id="KKP04297.1"/>
    </source>
</evidence>
<evidence type="ECO:0000256" key="1">
    <source>
        <dbReference type="ARBA" id="ARBA00001947"/>
    </source>
</evidence>
<dbReference type="Pfam" id="PF08240">
    <property type="entry name" value="ADH_N"/>
    <property type="match status" value="1"/>
</dbReference>
<keyword evidence="5" id="KW-0560">Oxidoreductase</keyword>
<feature type="domain" description="Alcohol dehydrogenase-like N-terminal" evidence="7">
    <location>
        <begin position="32"/>
        <end position="147"/>
    </location>
</feature>
<evidence type="ECO:0000259" key="6">
    <source>
        <dbReference type="Pfam" id="PF00107"/>
    </source>
</evidence>
<proteinExistence type="inferred from homology"/>
<dbReference type="InterPro" id="IPR011032">
    <property type="entry name" value="GroES-like_sf"/>
</dbReference>
<evidence type="ECO:0000259" key="7">
    <source>
        <dbReference type="Pfam" id="PF08240"/>
    </source>
</evidence>
<comment type="cofactor">
    <cofactor evidence="1">
        <name>Zn(2+)</name>
        <dbReference type="ChEBI" id="CHEBI:29105"/>
    </cofactor>
</comment>
<dbReference type="PANTHER" id="PTHR43350">
    <property type="entry name" value="NAD-DEPENDENT ALCOHOL DEHYDROGENASE"/>
    <property type="match status" value="1"/>
</dbReference>
<dbReference type="AlphaFoldDB" id="A0A0F9ZW70"/>
<gene>
    <name evidence="8" type="ORF">THAR02_03574</name>
</gene>
<dbReference type="InterPro" id="IPR013154">
    <property type="entry name" value="ADH-like_N"/>
</dbReference>
<evidence type="ECO:0000256" key="5">
    <source>
        <dbReference type="ARBA" id="ARBA00023002"/>
    </source>
</evidence>
<accession>A0A0F9ZW70</accession>
<dbReference type="OrthoDB" id="5407715at2759"/>
<dbReference type="PANTHER" id="PTHR43350:SF17">
    <property type="entry name" value="NAD-DEPENDENT ALCOHOL DEHYDROGENASE"/>
    <property type="match status" value="1"/>
</dbReference>
<dbReference type="SUPFAM" id="SSF51735">
    <property type="entry name" value="NAD(P)-binding Rossmann-fold domains"/>
    <property type="match status" value="1"/>
</dbReference>
<dbReference type="Gene3D" id="3.90.180.10">
    <property type="entry name" value="Medium-chain alcohol dehydrogenases, catalytic domain"/>
    <property type="match status" value="1"/>
</dbReference>
<evidence type="ECO:0000256" key="3">
    <source>
        <dbReference type="ARBA" id="ARBA00022723"/>
    </source>
</evidence>
<dbReference type="GO" id="GO:0046872">
    <property type="term" value="F:metal ion binding"/>
    <property type="evidence" value="ECO:0007669"/>
    <property type="project" value="UniProtKB-KW"/>
</dbReference>
<dbReference type="GO" id="GO:0016491">
    <property type="term" value="F:oxidoreductase activity"/>
    <property type="evidence" value="ECO:0007669"/>
    <property type="project" value="UniProtKB-KW"/>
</dbReference>
<keyword evidence="4" id="KW-0862">Zinc</keyword>
<keyword evidence="3" id="KW-0479">Metal-binding</keyword>
<organism evidence="8 9">
    <name type="scientific">Trichoderma harzianum</name>
    <name type="common">Hypocrea lixii</name>
    <dbReference type="NCBI Taxonomy" id="5544"/>
    <lineage>
        <taxon>Eukaryota</taxon>
        <taxon>Fungi</taxon>
        <taxon>Dikarya</taxon>
        <taxon>Ascomycota</taxon>
        <taxon>Pezizomycotina</taxon>
        <taxon>Sordariomycetes</taxon>
        <taxon>Hypocreomycetidae</taxon>
        <taxon>Hypocreales</taxon>
        <taxon>Hypocreaceae</taxon>
        <taxon>Trichoderma</taxon>
    </lineage>
</organism>
<dbReference type="OMA" id="LENTWAL"/>
<evidence type="ECO:0000313" key="9">
    <source>
        <dbReference type="Proteomes" id="UP000034112"/>
    </source>
</evidence>
<name>A0A0F9ZW70_TRIHA</name>
<evidence type="ECO:0000256" key="2">
    <source>
        <dbReference type="ARBA" id="ARBA00008072"/>
    </source>
</evidence>
<dbReference type="EMBL" id="JOKZ01000081">
    <property type="protein sequence ID" value="KKP04297.1"/>
    <property type="molecule type" value="Genomic_DNA"/>
</dbReference>
<dbReference type="CDD" id="cd05188">
    <property type="entry name" value="MDR"/>
    <property type="match status" value="1"/>
</dbReference>